<evidence type="ECO:0000313" key="2">
    <source>
        <dbReference type="Proteomes" id="UP001276854"/>
    </source>
</evidence>
<name>A0ABU4GU88_9CLOT</name>
<organism evidence="1 2">
    <name type="scientific">Clostridium boliviensis</name>
    <dbReference type="NCBI Taxonomy" id="318465"/>
    <lineage>
        <taxon>Bacteria</taxon>
        <taxon>Bacillati</taxon>
        <taxon>Bacillota</taxon>
        <taxon>Clostridia</taxon>
        <taxon>Eubacteriales</taxon>
        <taxon>Clostridiaceae</taxon>
        <taxon>Clostridium</taxon>
    </lineage>
</organism>
<evidence type="ECO:0000313" key="1">
    <source>
        <dbReference type="EMBL" id="MDW2800503.1"/>
    </source>
</evidence>
<gene>
    <name evidence="1" type="ORF">RZO55_23325</name>
</gene>
<evidence type="ECO:0008006" key="3">
    <source>
        <dbReference type="Google" id="ProtNLM"/>
    </source>
</evidence>
<keyword evidence="2" id="KW-1185">Reference proteome</keyword>
<dbReference type="RefSeq" id="WP_318066672.1">
    <property type="nucleotide sequence ID" value="NZ_JAWONS010000326.1"/>
</dbReference>
<dbReference type="EMBL" id="JAWONS010000326">
    <property type="protein sequence ID" value="MDW2800503.1"/>
    <property type="molecule type" value="Genomic_DNA"/>
</dbReference>
<comment type="caution">
    <text evidence="1">The sequence shown here is derived from an EMBL/GenBank/DDBJ whole genome shotgun (WGS) entry which is preliminary data.</text>
</comment>
<accession>A0ABU4GU88</accession>
<protein>
    <recommendedName>
        <fullName evidence="3">YbaB/EbfC family nucleoid-associated protein</fullName>
    </recommendedName>
</protein>
<sequence length="104" mass="12048">MIKTTLTKIKNQINETIDNYKYLEVKDINVYIEENKICFKVGTWKHQETEDELQTAYVMDKKVKPSDALAMNTAILLDEMADIIKNDMADIIKNNTSTSLFLNQ</sequence>
<dbReference type="Proteomes" id="UP001276854">
    <property type="component" value="Unassembled WGS sequence"/>
</dbReference>
<reference evidence="1 2" key="1">
    <citation type="submission" date="2023-10" db="EMBL/GenBank/DDBJ databases">
        <title>A novel Glycoside Hydrolase 43-Like Enzyme from Clostrdium boliviensis is an Endo-xylanase, and a Candidate for Xylooligosaccharides Production from Different Xylan Substrates.</title>
        <authorList>
            <person name="Alvarez M.T."/>
            <person name="Rocabado-Villegas L.R."/>
            <person name="Salas-Veizaga D.M."/>
            <person name="Linares-Pasten J.A."/>
            <person name="Gudmundsdottir E.E."/>
            <person name="Hreggvidsson G.O."/>
            <person name="Adlercreutz P."/>
            <person name="Nordberg Karlsson E."/>
        </authorList>
    </citation>
    <scope>NUCLEOTIDE SEQUENCE [LARGE SCALE GENOMIC DNA]</scope>
    <source>
        <strain evidence="1 2">E-1</strain>
    </source>
</reference>
<proteinExistence type="predicted"/>